<sequence length="280" mass="31092">MQQSWTSKASYSRSLLTLPVIVLISNILARIEGVAKCEETTTSTTPLSFIVILSPERILAEQDYGFSVDWWALGVLMYEMLAGAPPFEGDTEQDLFNAISYGDVKYPSSLQDDAVDILSKFLLKSPSRRLGCVAAEGGEGAIQRHPFFREIDWKLLEERKIRPPFRPKVRSRFDTTNFDKDFTNEEPVLTPLDHSSELACVEQDVFAAFDCVNSGYSALRHHAIRPSQQQPLLSVSEGVNVTSTDRMTTPVSPEKRSKANPNPTPSTIATSDTTAVSNNE</sequence>
<dbReference type="GO" id="GO:0004674">
    <property type="term" value="F:protein serine/threonine kinase activity"/>
    <property type="evidence" value="ECO:0007669"/>
    <property type="project" value="UniProtKB-KW"/>
</dbReference>
<dbReference type="Gene3D" id="1.10.510.10">
    <property type="entry name" value="Transferase(Phosphotransferase) domain 1"/>
    <property type="match status" value="1"/>
</dbReference>
<keyword evidence="8" id="KW-0732">Signal</keyword>
<evidence type="ECO:0000256" key="8">
    <source>
        <dbReference type="SAM" id="SignalP"/>
    </source>
</evidence>
<dbReference type="InterPro" id="IPR017892">
    <property type="entry name" value="Pkinase_C"/>
</dbReference>
<dbReference type="EMBL" id="UYSG01000885">
    <property type="protein sequence ID" value="VDL27633.1"/>
    <property type="molecule type" value="Genomic_DNA"/>
</dbReference>
<dbReference type="PROSITE" id="PS51285">
    <property type="entry name" value="AGC_KINASE_CTER"/>
    <property type="match status" value="1"/>
</dbReference>
<dbReference type="InterPro" id="IPR000719">
    <property type="entry name" value="Prot_kinase_dom"/>
</dbReference>
<dbReference type="WBParaSite" id="HDID_0000312501-mRNA-1">
    <property type="protein sequence ID" value="HDID_0000312501-mRNA-1"/>
    <property type="gene ID" value="HDID_0000312501"/>
</dbReference>
<feature type="signal peptide" evidence="8">
    <location>
        <begin position="1"/>
        <end position="29"/>
    </location>
</feature>
<dbReference type="OrthoDB" id="63267at2759"/>
<keyword evidence="2" id="KW-0597">Phosphoprotein</keyword>
<dbReference type="STRING" id="6216.A0A0R3SED8"/>
<evidence type="ECO:0000256" key="1">
    <source>
        <dbReference type="ARBA" id="ARBA00022527"/>
    </source>
</evidence>
<dbReference type="SMART" id="SM00220">
    <property type="entry name" value="S_TKc"/>
    <property type="match status" value="1"/>
</dbReference>
<dbReference type="Pfam" id="PF00433">
    <property type="entry name" value="Pkinase_C"/>
    <property type="match status" value="1"/>
</dbReference>
<dbReference type="InterPro" id="IPR011009">
    <property type="entry name" value="Kinase-like_dom_sf"/>
</dbReference>
<reference evidence="11 12" key="2">
    <citation type="submission" date="2018-11" db="EMBL/GenBank/DDBJ databases">
        <authorList>
            <consortium name="Pathogen Informatics"/>
        </authorList>
    </citation>
    <scope>NUCLEOTIDE SEQUENCE [LARGE SCALE GENOMIC DNA]</scope>
</reference>
<evidence type="ECO:0000256" key="2">
    <source>
        <dbReference type="ARBA" id="ARBA00022553"/>
    </source>
</evidence>
<feature type="region of interest" description="Disordered" evidence="7">
    <location>
        <begin position="237"/>
        <end position="280"/>
    </location>
</feature>
<dbReference type="SMART" id="SM00133">
    <property type="entry name" value="S_TK_X"/>
    <property type="match status" value="1"/>
</dbReference>
<protein>
    <submittedName>
        <fullName evidence="13">Non-specific serine/threonine protein kinase</fullName>
    </submittedName>
</protein>
<evidence type="ECO:0000256" key="7">
    <source>
        <dbReference type="SAM" id="MobiDB-lite"/>
    </source>
</evidence>
<feature type="compositionally biased region" description="Polar residues" evidence="7">
    <location>
        <begin position="259"/>
        <end position="280"/>
    </location>
</feature>
<feature type="domain" description="AGC-kinase C-terminal" evidence="10">
    <location>
        <begin position="149"/>
        <end position="221"/>
    </location>
</feature>
<reference evidence="13" key="1">
    <citation type="submission" date="2017-02" db="UniProtKB">
        <authorList>
            <consortium name="WormBaseParasite"/>
        </authorList>
    </citation>
    <scope>IDENTIFICATION</scope>
</reference>
<keyword evidence="1" id="KW-0723">Serine/threonine-protein kinase</keyword>
<accession>A0A0R3SED8</accession>
<dbReference type="FunFam" id="1.10.510.10:FF:001922">
    <property type="entry name" value="Protein kinase, putative"/>
    <property type="match status" value="1"/>
</dbReference>
<evidence type="ECO:0000313" key="11">
    <source>
        <dbReference type="EMBL" id="VDL27633.1"/>
    </source>
</evidence>
<evidence type="ECO:0000313" key="12">
    <source>
        <dbReference type="Proteomes" id="UP000274504"/>
    </source>
</evidence>
<proteinExistence type="predicted"/>
<feature type="domain" description="Protein kinase" evidence="9">
    <location>
        <begin position="1"/>
        <end position="148"/>
    </location>
</feature>
<dbReference type="GO" id="GO:0005524">
    <property type="term" value="F:ATP binding"/>
    <property type="evidence" value="ECO:0007669"/>
    <property type="project" value="UniProtKB-KW"/>
</dbReference>
<keyword evidence="5" id="KW-0418">Kinase</keyword>
<gene>
    <name evidence="11" type="ORF">HDID_LOCUS3123</name>
</gene>
<dbReference type="SUPFAM" id="SSF56112">
    <property type="entry name" value="Protein kinase-like (PK-like)"/>
    <property type="match status" value="1"/>
</dbReference>
<evidence type="ECO:0000256" key="4">
    <source>
        <dbReference type="ARBA" id="ARBA00022741"/>
    </source>
</evidence>
<feature type="compositionally biased region" description="Polar residues" evidence="7">
    <location>
        <begin position="237"/>
        <end position="251"/>
    </location>
</feature>
<dbReference type="InterPro" id="IPR000961">
    <property type="entry name" value="AGC-kinase_C"/>
</dbReference>
<keyword evidence="3" id="KW-0808">Transferase</keyword>
<evidence type="ECO:0000256" key="6">
    <source>
        <dbReference type="ARBA" id="ARBA00022840"/>
    </source>
</evidence>
<dbReference type="Pfam" id="PF00069">
    <property type="entry name" value="Pkinase"/>
    <property type="match status" value="1"/>
</dbReference>
<evidence type="ECO:0000313" key="13">
    <source>
        <dbReference type="WBParaSite" id="HDID_0000312501-mRNA-1"/>
    </source>
</evidence>
<dbReference type="PROSITE" id="PS50011">
    <property type="entry name" value="PROTEIN_KINASE_DOM"/>
    <property type="match status" value="1"/>
</dbReference>
<evidence type="ECO:0000259" key="10">
    <source>
        <dbReference type="PROSITE" id="PS51285"/>
    </source>
</evidence>
<feature type="chain" id="PRO_5043131218" evidence="8">
    <location>
        <begin position="30"/>
        <end position="280"/>
    </location>
</feature>
<organism evidence="13">
    <name type="scientific">Hymenolepis diminuta</name>
    <name type="common">Rat tapeworm</name>
    <dbReference type="NCBI Taxonomy" id="6216"/>
    <lineage>
        <taxon>Eukaryota</taxon>
        <taxon>Metazoa</taxon>
        <taxon>Spiralia</taxon>
        <taxon>Lophotrochozoa</taxon>
        <taxon>Platyhelminthes</taxon>
        <taxon>Cestoda</taxon>
        <taxon>Eucestoda</taxon>
        <taxon>Cyclophyllidea</taxon>
        <taxon>Hymenolepididae</taxon>
        <taxon>Hymenolepis</taxon>
    </lineage>
</organism>
<evidence type="ECO:0000259" key="9">
    <source>
        <dbReference type="PROSITE" id="PS50011"/>
    </source>
</evidence>
<name>A0A0R3SED8_HYMDI</name>
<keyword evidence="4" id="KW-0547">Nucleotide-binding</keyword>
<dbReference type="AlphaFoldDB" id="A0A0R3SED8"/>
<dbReference type="Proteomes" id="UP000274504">
    <property type="component" value="Unassembled WGS sequence"/>
</dbReference>
<dbReference type="PANTHER" id="PTHR24351">
    <property type="entry name" value="RIBOSOMAL PROTEIN S6 KINASE"/>
    <property type="match status" value="1"/>
</dbReference>
<keyword evidence="6" id="KW-0067">ATP-binding</keyword>
<dbReference type="Gene3D" id="3.30.200.20">
    <property type="entry name" value="Phosphorylase Kinase, domain 1"/>
    <property type="match status" value="1"/>
</dbReference>
<evidence type="ECO:0000256" key="5">
    <source>
        <dbReference type="ARBA" id="ARBA00022777"/>
    </source>
</evidence>
<evidence type="ECO:0000256" key="3">
    <source>
        <dbReference type="ARBA" id="ARBA00022679"/>
    </source>
</evidence>